<dbReference type="InterPro" id="IPR029787">
    <property type="entry name" value="Nucleotide_cyclase"/>
</dbReference>
<evidence type="ECO:0000313" key="3">
    <source>
        <dbReference type="EMBL" id="PZQ15947.1"/>
    </source>
</evidence>
<dbReference type="InterPro" id="IPR007892">
    <property type="entry name" value="CHASE4"/>
</dbReference>
<dbReference type="Proteomes" id="UP000249577">
    <property type="component" value="Unassembled WGS sequence"/>
</dbReference>
<proteinExistence type="predicted"/>
<dbReference type="SMART" id="SM00267">
    <property type="entry name" value="GGDEF"/>
    <property type="match status" value="1"/>
</dbReference>
<organism evidence="3 4">
    <name type="scientific">Ancylobacter novellus</name>
    <name type="common">Thiobacillus novellus</name>
    <dbReference type="NCBI Taxonomy" id="921"/>
    <lineage>
        <taxon>Bacteria</taxon>
        <taxon>Pseudomonadati</taxon>
        <taxon>Pseudomonadota</taxon>
        <taxon>Alphaproteobacteria</taxon>
        <taxon>Hyphomicrobiales</taxon>
        <taxon>Xanthobacteraceae</taxon>
        <taxon>Ancylobacter</taxon>
    </lineage>
</organism>
<protein>
    <recommendedName>
        <fullName evidence="2">GGDEF domain-containing protein</fullName>
    </recommendedName>
</protein>
<reference evidence="3 4" key="1">
    <citation type="submission" date="2017-08" db="EMBL/GenBank/DDBJ databases">
        <title>Infants hospitalized years apart are colonized by the same room-sourced microbial strains.</title>
        <authorList>
            <person name="Brooks B."/>
            <person name="Olm M.R."/>
            <person name="Firek B.A."/>
            <person name="Baker R."/>
            <person name="Thomas B.C."/>
            <person name="Morowitz M.J."/>
            <person name="Banfield J.F."/>
        </authorList>
    </citation>
    <scope>NUCLEOTIDE SEQUENCE [LARGE SCALE GENOMIC DNA]</scope>
    <source>
        <strain evidence="3">S2_005_003_R2_43</strain>
    </source>
</reference>
<feature type="domain" description="GGDEF" evidence="2">
    <location>
        <begin position="315"/>
        <end position="448"/>
    </location>
</feature>
<dbReference type="Pfam" id="PF00990">
    <property type="entry name" value="GGDEF"/>
    <property type="match status" value="1"/>
</dbReference>
<keyword evidence="1" id="KW-1133">Transmembrane helix</keyword>
<dbReference type="SUPFAM" id="SSF55073">
    <property type="entry name" value="Nucleotide cyclase"/>
    <property type="match status" value="1"/>
</dbReference>
<keyword evidence="1" id="KW-0812">Transmembrane</keyword>
<evidence type="ECO:0000313" key="4">
    <source>
        <dbReference type="Proteomes" id="UP000249577"/>
    </source>
</evidence>
<evidence type="ECO:0000256" key="1">
    <source>
        <dbReference type="SAM" id="Phobius"/>
    </source>
</evidence>
<dbReference type="Pfam" id="PF05228">
    <property type="entry name" value="CHASE4"/>
    <property type="match status" value="1"/>
</dbReference>
<keyword evidence="1" id="KW-0472">Membrane</keyword>
<sequence>MRAQETATTGDSFSRTVVAPVSLMVAAMILAVIAAVIWIARSQTADLLARERSLAASAIEERRSVIEKTTDDYAYWDDAFAHTVTRNDPAWVDENIARPVAGKYGFRLAGVADERGEAISGAFDGAPYSGPLDRILQGGFHQLLARLSGRDTATGVLMLGDSPAIVAVSRIRPFAVPAPSAPQPHRFLIFVDALDQPQLAKLSKAYLLPDLRIDRSGSNGAAIVIETVDGARRVALAWRGSDPGGEMLRSILPILLALLIVFAGLTAYVLRQGRAAAVRLRESERRALLDPLTGLPNRLGLFARAEELMGSIQAPSFALAYLDLDGFKQVNDEFGHSAGDDVLKEAVRRMAAAIREGDMLARLGGDEFAMLLPDLIEPAAVRHVAERVIANVGAPMTVGGATVRIGVTIGVAIAPADARDTIDLVKAADAALYRAKRNAKGTVQFSLTA</sequence>
<feature type="transmembrane region" description="Helical" evidence="1">
    <location>
        <begin position="251"/>
        <end position="270"/>
    </location>
</feature>
<dbReference type="Gene3D" id="3.30.70.270">
    <property type="match status" value="1"/>
</dbReference>
<dbReference type="PANTHER" id="PTHR46663:SF2">
    <property type="entry name" value="GGDEF DOMAIN-CONTAINING PROTEIN"/>
    <property type="match status" value="1"/>
</dbReference>
<dbReference type="EMBL" id="QFPN01000004">
    <property type="protein sequence ID" value="PZQ15947.1"/>
    <property type="molecule type" value="Genomic_DNA"/>
</dbReference>
<name>A0A2W5M854_ANCNO</name>
<dbReference type="PANTHER" id="PTHR46663">
    <property type="entry name" value="DIGUANYLATE CYCLASE DGCT-RELATED"/>
    <property type="match status" value="1"/>
</dbReference>
<comment type="caution">
    <text evidence="3">The sequence shown here is derived from an EMBL/GenBank/DDBJ whole genome shotgun (WGS) entry which is preliminary data.</text>
</comment>
<dbReference type="PROSITE" id="PS50887">
    <property type="entry name" value="GGDEF"/>
    <property type="match status" value="1"/>
</dbReference>
<gene>
    <name evidence="3" type="ORF">DI565_09015</name>
</gene>
<feature type="transmembrane region" description="Helical" evidence="1">
    <location>
        <begin position="17"/>
        <end position="40"/>
    </location>
</feature>
<evidence type="ECO:0000259" key="2">
    <source>
        <dbReference type="PROSITE" id="PS50887"/>
    </source>
</evidence>
<dbReference type="InterPro" id="IPR043128">
    <property type="entry name" value="Rev_trsase/Diguanyl_cyclase"/>
</dbReference>
<dbReference type="AlphaFoldDB" id="A0A2W5M854"/>
<dbReference type="InterPro" id="IPR000160">
    <property type="entry name" value="GGDEF_dom"/>
</dbReference>
<dbReference type="InterPro" id="IPR052163">
    <property type="entry name" value="DGC-Regulatory_Protein"/>
</dbReference>
<accession>A0A2W5M854</accession>
<dbReference type="CDD" id="cd01949">
    <property type="entry name" value="GGDEF"/>
    <property type="match status" value="1"/>
</dbReference>
<dbReference type="NCBIfam" id="TIGR00254">
    <property type="entry name" value="GGDEF"/>
    <property type="match status" value="1"/>
</dbReference>